<dbReference type="Pfam" id="PF01431">
    <property type="entry name" value="Peptidase_M13"/>
    <property type="match status" value="1"/>
</dbReference>
<dbReference type="PANTHER" id="PTHR11733:SF167">
    <property type="entry name" value="FI17812P1-RELATED"/>
    <property type="match status" value="1"/>
</dbReference>
<dbReference type="GO" id="GO:0005886">
    <property type="term" value="C:plasma membrane"/>
    <property type="evidence" value="ECO:0007669"/>
    <property type="project" value="TreeGrafter"/>
</dbReference>
<organism evidence="3">
    <name type="scientific">Ditylum brightwellii</name>
    <dbReference type="NCBI Taxonomy" id="49249"/>
    <lineage>
        <taxon>Eukaryota</taxon>
        <taxon>Sar</taxon>
        <taxon>Stramenopiles</taxon>
        <taxon>Ochrophyta</taxon>
        <taxon>Bacillariophyta</taxon>
        <taxon>Mediophyceae</taxon>
        <taxon>Lithodesmiophycidae</taxon>
        <taxon>Lithodesmiales</taxon>
        <taxon>Lithodesmiaceae</taxon>
        <taxon>Ditylum</taxon>
    </lineage>
</organism>
<proteinExistence type="inferred from homology"/>
<name>A0A7S1ZWF2_9STRA</name>
<dbReference type="GO" id="GO:0004222">
    <property type="term" value="F:metalloendopeptidase activity"/>
    <property type="evidence" value="ECO:0007669"/>
    <property type="project" value="InterPro"/>
</dbReference>
<dbReference type="InterPro" id="IPR018497">
    <property type="entry name" value="Peptidase_M13_C"/>
</dbReference>
<dbReference type="PANTHER" id="PTHR11733">
    <property type="entry name" value="ZINC METALLOPROTEASE FAMILY M13 NEPRILYSIN-RELATED"/>
    <property type="match status" value="1"/>
</dbReference>
<feature type="domain" description="Peptidase M13 C-terminal" evidence="2">
    <location>
        <begin position="1"/>
        <end position="152"/>
    </location>
</feature>
<evidence type="ECO:0000256" key="1">
    <source>
        <dbReference type="ARBA" id="ARBA00007357"/>
    </source>
</evidence>
<dbReference type="Gene3D" id="3.40.390.10">
    <property type="entry name" value="Collagenase (Catalytic Domain)"/>
    <property type="match status" value="1"/>
</dbReference>
<evidence type="ECO:0000259" key="2">
    <source>
        <dbReference type="Pfam" id="PF01431"/>
    </source>
</evidence>
<sequence length="161" mass="18296">MTHGFDDKGRKFNADGNMVDWWTKADSDEYEGRVKVMVEQANAYEVHGQSVQGKLTCGENIADLGGLRLAYRALKARPGFENSPIIDGFTQTQRFFLSWAQCWRQNITKERSLQLLTLDPHGPNEMRCNGPLSNIPEFLVAFDIPDDSPMFKPVEARADIW</sequence>
<reference evidence="3" key="1">
    <citation type="submission" date="2021-01" db="EMBL/GenBank/DDBJ databases">
        <authorList>
            <person name="Corre E."/>
            <person name="Pelletier E."/>
            <person name="Niang G."/>
            <person name="Scheremetjew M."/>
            <person name="Finn R."/>
            <person name="Kale V."/>
            <person name="Holt S."/>
            <person name="Cochrane G."/>
            <person name="Meng A."/>
            <person name="Brown T."/>
            <person name="Cohen L."/>
        </authorList>
    </citation>
    <scope>NUCLEOTIDE SEQUENCE</scope>
    <source>
        <strain evidence="3">Pop2</strain>
    </source>
</reference>
<dbReference type="AlphaFoldDB" id="A0A7S1ZWF2"/>
<dbReference type="EMBL" id="HBGN01033278">
    <property type="protein sequence ID" value="CAD9350520.1"/>
    <property type="molecule type" value="Transcribed_RNA"/>
</dbReference>
<dbReference type="GO" id="GO:0016485">
    <property type="term" value="P:protein processing"/>
    <property type="evidence" value="ECO:0007669"/>
    <property type="project" value="TreeGrafter"/>
</dbReference>
<accession>A0A7S1ZWF2</accession>
<gene>
    <name evidence="3" type="ORF">DBRI1063_LOCUS21497</name>
</gene>
<dbReference type="SUPFAM" id="SSF55486">
    <property type="entry name" value="Metalloproteases ('zincins'), catalytic domain"/>
    <property type="match status" value="1"/>
</dbReference>
<dbReference type="InterPro" id="IPR000718">
    <property type="entry name" value="Peptidase_M13"/>
</dbReference>
<protein>
    <recommendedName>
        <fullName evidence="2">Peptidase M13 C-terminal domain-containing protein</fullName>
    </recommendedName>
</protein>
<evidence type="ECO:0000313" key="3">
    <source>
        <dbReference type="EMBL" id="CAD9350520.1"/>
    </source>
</evidence>
<comment type="similarity">
    <text evidence="1">Belongs to the peptidase M13 family.</text>
</comment>
<dbReference type="PROSITE" id="PS51885">
    <property type="entry name" value="NEPRILYSIN"/>
    <property type="match status" value="1"/>
</dbReference>
<dbReference type="InterPro" id="IPR024079">
    <property type="entry name" value="MetalloPept_cat_dom_sf"/>
</dbReference>